<accession>A0ABW6A0L0</accession>
<evidence type="ECO:0000256" key="3">
    <source>
        <dbReference type="ARBA" id="ARBA00023295"/>
    </source>
</evidence>
<keyword evidence="4" id="KW-0812">Transmembrane</keyword>
<dbReference type="GO" id="GO:0016787">
    <property type="term" value="F:hydrolase activity"/>
    <property type="evidence" value="ECO:0007669"/>
    <property type="project" value="UniProtKB-KW"/>
</dbReference>
<keyword evidence="4" id="KW-0472">Membrane</keyword>
<keyword evidence="2 5" id="KW-0378">Hydrolase</keyword>
<keyword evidence="6" id="KW-1185">Reference proteome</keyword>
<comment type="similarity">
    <text evidence="1">Belongs to the glycosyl hydrolase 25 family.</text>
</comment>
<evidence type="ECO:0000256" key="1">
    <source>
        <dbReference type="ARBA" id="ARBA00010646"/>
    </source>
</evidence>
<dbReference type="InterPro" id="IPR018077">
    <property type="entry name" value="Glyco_hydro_fam25_subgr"/>
</dbReference>
<dbReference type="PANTHER" id="PTHR34135">
    <property type="entry name" value="LYSOZYME"/>
    <property type="match status" value="1"/>
</dbReference>
<keyword evidence="3" id="KW-0326">Glycosidase</keyword>
<evidence type="ECO:0000313" key="6">
    <source>
        <dbReference type="Proteomes" id="UP001597511"/>
    </source>
</evidence>
<dbReference type="EMBL" id="JBHUOZ010000001">
    <property type="protein sequence ID" value="MFD2918772.1"/>
    <property type="molecule type" value="Genomic_DNA"/>
</dbReference>
<dbReference type="SMART" id="SM00641">
    <property type="entry name" value="Glyco_25"/>
    <property type="match status" value="1"/>
</dbReference>
<dbReference type="Pfam" id="PF01183">
    <property type="entry name" value="Glyco_hydro_25"/>
    <property type="match status" value="1"/>
</dbReference>
<name>A0ABW6A0L0_9BACT</name>
<evidence type="ECO:0000313" key="5">
    <source>
        <dbReference type="EMBL" id="MFD2918772.1"/>
    </source>
</evidence>
<dbReference type="SUPFAM" id="SSF51445">
    <property type="entry name" value="(Trans)glycosidases"/>
    <property type="match status" value="1"/>
</dbReference>
<reference evidence="6" key="1">
    <citation type="journal article" date="2019" name="Int. J. Syst. Evol. Microbiol.">
        <title>The Global Catalogue of Microorganisms (GCM) 10K type strain sequencing project: providing services to taxonomists for standard genome sequencing and annotation.</title>
        <authorList>
            <consortium name="The Broad Institute Genomics Platform"/>
            <consortium name="The Broad Institute Genome Sequencing Center for Infectious Disease"/>
            <person name="Wu L."/>
            <person name="Ma J."/>
        </authorList>
    </citation>
    <scope>NUCLEOTIDE SEQUENCE [LARGE SCALE GENOMIC DNA]</scope>
    <source>
        <strain evidence="6">KCTC 23299</strain>
    </source>
</reference>
<dbReference type="InterPro" id="IPR017853">
    <property type="entry name" value="GH"/>
</dbReference>
<sequence>MASKRTKKKIRWLLYFVFLLLAIFGATMVYKWIEYRKAKFTRYEAFGISIPDGYDIHGIDVSRYQHLIAWEEVKKMQVWNIEMSFAFIKATEGVGNVDPQFKRNWKKTRDNDIARGAYHFFIASKDGKLQAENFIKQVSLQPGDLPPVLDVEQRNGVSKAVLQKEVKKWLATVENYYGVKPIIYTNADFYRQNLGSEFDSYPLWVAHYYEKQQPRIGRRWQFWQHNDSGNVNGITAKVDFNVFNGDSTEFRSLLIQEP</sequence>
<dbReference type="PANTHER" id="PTHR34135:SF2">
    <property type="entry name" value="LYSOZYME"/>
    <property type="match status" value="1"/>
</dbReference>
<feature type="transmembrane region" description="Helical" evidence="4">
    <location>
        <begin position="12"/>
        <end position="33"/>
    </location>
</feature>
<evidence type="ECO:0000256" key="2">
    <source>
        <dbReference type="ARBA" id="ARBA00022801"/>
    </source>
</evidence>
<dbReference type="PROSITE" id="PS51904">
    <property type="entry name" value="GLYCOSYL_HYDROL_F25_2"/>
    <property type="match status" value="1"/>
</dbReference>
<keyword evidence="4" id="KW-1133">Transmembrane helix</keyword>
<organism evidence="5 6">
    <name type="scientific">Terrimonas rubra</name>
    <dbReference type="NCBI Taxonomy" id="1035890"/>
    <lineage>
        <taxon>Bacteria</taxon>
        <taxon>Pseudomonadati</taxon>
        <taxon>Bacteroidota</taxon>
        <taxon>Chitinophagia</taxon>
        <taxon>Chitinophagales</taxon>
        <taxon>Chitinophagaceae</taxon>
        <taxon>Terrimonas</taxon>
    </lineage>
</organism>
<dbReference type="Gene3D" id="3.20.20.80">
    <property type="entry name" value="Glycosidases"/>
    <property type="match status" value="1"/>
</dbReference>
<gene>
    <name evidence="5" type="ORF">ACFS6H_03555</name>
</gene>
<dbReference type="Proteomes" id="UP001597511">
    <property type="component" value="Unassembled WGS sequence"/>
</dbReference>
<comment type="caution">
    <text evidence="5">The sequence shown here is derived from an EMBL/GenBank/DDBJ whole genome shotgun (WGS) entry which is preliminary data.</text>
</comment>
<dbReference type="InterPro" id="IPR002053">
    <property type="entry name" value="Glyco_hydro_25"/>
</dbReference>
<proteinExistence type="inferred from homology"/>
<dbReference type="RefSeq" id="WP_386095289.1">
    <property type="nucleotide sequence ID" value="NZ_JBHUOZ010000001.1"/>
</dbReference>
<protein>
    <submittedName>
        <fullName evidence="5">Glycoside hydrolase family 25 protein</fullName>
    </submittedName>
</protein>
<evidence type="ECO:0000256" key="4">
    <source>
        <dbReference type="SAM" id="Phobius"/>
    </source>
</evidence>